<evidence type="ECO:0000313" key="2">
    <source>
        <dbReference type="EMBL" id="KAG2912856.1"/>
    </source>
</evidence>
<dbReference type="EMBL" id="MJFZ01000310">
    <property type="protein sequence ID" value="RAW31723.1"/>
    <property type="molecule type" value="Genomic_DNA"/>
</dbReference>
<dbReference type="EMBL" id="RCML01000448">
    <property type="protein sequence ID" value="KAG2976779.1"/>
    <property type="molecule type" value="Genomic_DNA"/>
</dbReference>
<dbReference type="OrthoDB" id="9988443at2759"/>
<dbReference type="Proteomes" id="UP000697107">
    <property type="component" value="Unassembled WGS sequence"/>
</dbReference>
<evidence type="ECO:0000313" key="3">
    <source>
        <dbReference type="EMBL" id="KAG2976779.1"/>
    </source>
</evidence>
<dbReference type="Proteomes" id="UP000735874">
    <property type="component" value="Unassembled WGS sequence"/>
</dbReference>
<dbReference type="Proteomes" id="UP000774804">
    <property type="component" value="Unassembled WGS sequence"/>
</dbReference>
<protein>
    <recommendedName>
        <fullName evidence="7">MULE transposase domain-containing protein</fullName>
    </recommendedName>
</protein>
<evidence type="ECO:0008006" key="7">
    <source>
        <dbReference type="Google" id="ProtNLM"/>
    </source>
</evidence>
<accession>A0A329S4D9</accession>
<dbReference type="VEuPathDB" id="FungiDB:PC110_g11943"/>
<evidence type="ECO:0000313" key="4">
    <source>
        <dbReference type="EMBL" id="KAG3217706.1"/>
    </source>
</evidence>
<dbReference type="Proteomes" id="UP000251314">
    <property type="component" value="Unassembled WGS sequence"/>
</dbReference>
<sequence length="186" mass="21491">MGYDPAYDVYLPIFYVLLPDKQQDTYWHLLGNVIMQCDLQVDPRYVTCDFEMGLLNAVRQQYAGVSVAGYLFHWKQALRRKMIDLRIPQETVSHVMTAGVTDVLTVIPIGEITEKGISFVRSRVDESDHRGKWDTFWRYFERTWMRNYCGTSTLSRSLRTLSIALTTPSKGSTGTSMSHSQRHIQI</sequence>
<keyword evidence="6" id="KW-1185">Reference proteome</keyword>
<dbReference type="AlphaFoldDB" id="A0A329S4D9"/>
<evidence type="ECO:0000313" key="1">
    <source>
        <dbReference type="EMBL" id="KAG2854104.1"/>
    </source>
</evidence>
<comment type="caution">
    <text evidence="5">The sequence shown here is derived from an EMBL/GenBank/DDBJ whole genome shotgun (WGS) entry which is preliminary data.</text>
</comment>
<evidence type="ECO:0000313" key="6">
    <source>
        <dbReference type="Proteomes" id="UP000251314"/>
    </source>
</evidence>
<reference evidence="5 6" key="1">
    <citation type="submission" date="2018-01" db="EMBL/GenBank/DDBJ databases">
        <title>Draft genome of the strawberry crown rot pathogen Phytophthora cactorum.</title>
        <authorList>
            <person name="Armitage A.D."/>
            <person name="Lysoe E."/>
            <person name="Nellist C.F."/>
            <person name="Harrison R.J."/>
            <person name="Brurberg M.B."/>
        </authorList>
    </citation>
    <scope>NUCLEOTIDE SEQUENCE [LARGE SCALE GENOMIC DNA]</scope>
    <source>
        <strain evidence="5 6">10300</strain>
    </source>
</reference>
<evidence type="ECO:0000313" key="5">
    <source>
        <dbReference type="EMBL" id="RAW31723.1"/>
    </source>
</evidence>
<reference evidence="1" key="2">
    <citation type="submission" date="2018-10" db="EMBL/GenBank/DDBJ databases">
        <title>Effector identification in a new, highly contiguous assembly of the strawberry crown rot pathogen Phytophthora cactorum.</title>
        <authorList>
            <person name="Armitage A.D."/>
            <person name="Nellist C.F."/>
            <person name="Bates H."/>
            <person name="Vickerstaff R.J."/>
            <person name="Harrison R.J."/>
        </authorList>
    </citation>
    <scope>NUCLEOTIDE SEQUENCE</scope>
    <source>
        <strain evidence="1">15-7</strain>
        <strain evidence="2">4032</strain>
        <strain evidence="3">P415</strain>
        <strain evidence="4">P421</strain>
    </source>
</reference>
<organism evidence="5 6">
    <name type="scientific">Phytophthora cactorum</name>
    <dbReference type="NCBI Taxonomy" id="29920"/>
    <lineage>
        <taxon>Eukaryota</taxon>
        <taxon>Sar</taxon>
        <taxon>Stramenopiles</taxon>
        <taxon>Oomycota</taxon>
        <taxon>Peronosporomycetes</taxon>
        <taxon>Peronosporales</taxon>
        <taxon>Peronosporaceae</taxon>
        <taxon>Phytophthora</taxon>
    </lineage>
</organism>
<dbReference type="EMBL" id="RCMV01000406">
    <property type="protein sequence ID" value="KAG3217706.1"/>
    <property type="molecule type" value="Genomic_DNA"/>
</dbReference>
<proteinExistence type="predicted"/>
<gene>
    <name evidence="5" type="ORF">PC110_g11943</name>
    <name evidence="1" type="ORF">PC113_g13609</name>
    <name evidence="2" type="ORF">PC115_g12192</name>
    <name evidence="3" type="ORF">PC118_g13242</name>
    <name evidence="4" type="ORF">PC129_g11471</name>
</gene>
<dbReference type="EMBL" id="RCMG01000447">
    <property type="protein sequence ID" value="KAG2854104.1"/>
    <property type="molecule type" value="Genomic_DNA"/>
</dbReference>
<name>A0A329S4D9_9STRA</name>
<dbReference type="Proteomes" id="UP000760860">
    <property type="component" value="Unassembled WGS sequence"/>
</dbReference>
<dbReference type="EMBL" id="RCMI01000400">
    <property type="protein sequence ID" value="KAG2912856.1"/>
    <property type="molecule type" value="Genomic_DNA"/>
</dbReference>